<name>A4JTM0_BURVG</name>
<sequence length="177" mass="19966">MCIAHSTPSRGLLILRSASPGCQVIASGLALSITQEIAMFRAGEWVGAGKWANRESHPSAWGRPFLGCVLDPADFRAWANSFEFPESQPDLGQIMSLVIRLKAENKLADRVPVEWNFNNVRIVKWELISKLRTAKEEHALWNALKLQRIDELNHPRRRKKRPLADFLSDGFTHLVSA</sequence>
<organism evidence="1 2">
    <name type="scientific">Burkholderia vietnamiensis (strain G4 / LMG 22486)</name>
    <name type="common">Burkholderia cepacia (strain R1808)</name>
    <dbReference type="NCBI Taxonomy" id="269482"/>
    <lineage>
        <taxon>Bacteria</taxon>
        <taxon>Pseudomonadati</taxon>
        <taxon>Pseudomonadota</taxon>
        <taxon>Betaproteobacteria</taxon>
        <taxon>Burkholderiales</taxon>
        <taxon>Burkholderiaceae</taxon>
        <taxon>Burkholderia</taxon>
        <taxon>Burkholderia cepacia complex</taxon>
    </lineage>
</organism>
<accession>A4JTM0</accession>
<dbReference type="HOGENOM" id="CLU_1515119_0_0_4"/>
<gene>
    <name evidence="1" type="ordered locus">Bcep1808_6735</name>
</gene>
<dbReference type="EMBL" id="CP000617">
    <property type="protein sequence ID" value="ABO59623.1"/>
    <property type="molecule type" value="Genomic_DNA"/>
</dbReference>
<evidence type="ECO:0000313" key="2">
    <source>
        <dbReference type="Proteomes" id="UP000002287"/>
    </source>
</evidence>
<geneLocation type="plasmid" evidence="1 2">
    <name>pBVIE01</name>
</geneLocation>
<keyword evidence="1" id="KW-0614">Plasmid</keyword>
<reference evidence="1 2" key="1">
    <citation type="submission" date="2007-03" db="EMBL/GenBank/DDBJ databases">
        <title>Complete sequence of plasmid pBVIE01 of Burkholderia vietnamiensis G4.</title>
        <authorList>
            <consortium name="US DOE Joint Genome Institute"/>
            <person name="Copeland A."/>
            <person name="Lucas S."/>
            <person name="Lapidus A."/>
            <person name="Barry K."/>
            <person name="Detter J.C."/>
            <person name="Glavina del Rio T."/>
            <person name="Hammon N."/>
            <person name="Israni S."/>
            <person name="Dalin E."/>
            <person name="Tice H."/>
            <person name="Pitluck S."/>
            <person name="Chain P."/>
            <person name="Malfatti S."/>
            <person name="Shin M."/>
            <person name="Vergez L."/>
            <person name="Schmutz J."/>
            <person name="Larimer F."/>
            <person name="Land M."/>
            <person name="Hauser L."/>
            <person name="Kyrpides N."/>
            <person name="Tiedje J."/>
            <person name="Richardson P."/>
        </authorList>
    </citation>
    <scope>NUCLEOTIDE SEQUENCE [LARGE SCALE GENOMIC DNA]</scope>
    <source>
        <strain evidence="2">G4 / LMG 22486</strain>
        <plasmid evidence="1 2">pBVIE01</plasmid>
    </source>
</reference>
<dbReference type="KEGG" id="bvi:Bcep1808_6735"/>
<dbReference type="Proteomes" id="UP000002287">
    <property type="component" value="Plasmid pBVIE01"/>
</dbReference>
<proteinExistence type="predicted"/>
<protein>
    <submittedName>
        <fullName evidence="1">Uncharacterized protein</fullName>
    </submittedName>
</protein>
<dbReference type="AlphaFoldDB" id="A4JTM0"/>
<evidence type="ECO:0000313" key="1">
    <source>
        <dbReference type="EMBL" id="ABO59623.1"/>
    </source>
</evidence>